<sequence length="702" mass="78767">MSKLTFLLGFCVLLTRAQNSGKWGSYSSTNYREIQNIKEDVRNFQKLGICGTSRVLPNELLFQGRKRRETNETLEARSLGRIVGGQEARPHSWPWMVFLDFNGSSCGATLIHPKYILTAVHCVYRKPLPKIVIGAHSKTDGGNLQGRAKRIIIFPQFYKPIDYNSDIAIIELEEEVTISDRVRPICLPPKDSFINPSIEGTTCVAAGWGSISSKKTILPDKLHDVDIELIERNTCLKIPGYTNQISEKMVCGGHLEGGKDSCQGDSGGPLMCQLKGPGSPWIIYGITSWGVGCARAYTPGVYVKVSVFIDWIHEKTGVKPGLDVGSYRNLLPYEPNVKTIKEIQEESANPLANANFASSFQSEADTWELQSHVIGQKTCGGELYGPFGVISSDGYPYRYQPNQSCKWVIAARNPDNKIVLKFKVLDLDHPRECFLNDNIMVFDENNVIIGTAQCYLAPQTTWTVSSKGFLTLYFNTNQKNEGTGFLVEYSETVDEEENHEKNKLTSRTCNENWHLKSHSSNIQQLISPGWPLNYPLNTQCFWKIESPSELHIVNLQFKSIIMEEPDVQGNCEFDYTRVYRGNNDFDPTRKLAELCGTISTELLTDNIYTSDPGQSLFVTFQSDNKGNGRGFSAFYMAALPSVLPPNPTLSPTMEKYVNLNSKNKIGSSNSRPKKGKKKKFGRNSLALRLWKLPKLLKRKLNV</sequence>
<dbReference type="InterPro" id="IPR000859">
    <property type="entry name" value="CUB_dom"/>
</dbReference>
<comment type="caution">
    <text evidence="5">Lacks conserved residue(s) required for the propagation of feature annotation.</text>
</comment>
<dbReference type="CDD" id="cd00041">
    <property type="entry name" value="CUB"/>
    <property type="match status" value="2"/>
</dbReference>
<dbReference type="SMART" id="SM00042">
    <property type="entry name" value="CUB"/>
    <property type="match status" value="2"/>
</dbReference>
<dbReference type="InterPro" id="IPR043504">
    <property type="entry name" value="Peptidase_S1_PA_chymotrypsin"/>
</dbReference>
<keyword evidence="7" id="KW-0732">Signal</keyword>
<dbReference type="InterPro" id="IPR035914">
    <property type="entry name" value="Sperma_CUB_dom_sf"/>
</dbReference>
<proteinExistence type="predicted"/>
<feature type="domain" description="Peptidase S1" evidence="9">
    <location>
        <begin position="82"/>
        <end position="317"/>
    </location>
</feature>
<organism evidence="10">
    <name type="scientific">Oikopleura dioica</name>
    <name type="common">Tunicate</name>
    <dbReference type="NCBI Taxonomy" id="34765"/>
    <lineage>
        <taxon>Eukaryota</taxon>
        <taxon>Metazoa</taxon>
        <taxon>Chordata</taxon>
        <taxon>Tunicata</taxon>
        <taxon>Appendicularia</taxon>
        <taxon>Copelata</taxon>
        <taxon>Oikopleuridae</taxon>
        <taxon>Oikopleura</taxon>
    </lineage>
</organism>
<evidence type="ECO:0000313" key="10">
    <source>
        <dbReference type="EMBL" id="CBY38987.1"/>
    </source>
</evidence>
<keyword evidence="4" id="KW-1015">Disulfide bond</keyword>
<dbReference type="GO" id="GO:0006508">
    <property type="term" value="P:proteolysis"/>
    <property type="evidence" value="ECO:0007669"/>
    <property type="project" value="UniProtKB-KW"/>
</dbReference>
<feature type="chain" id="PRO_5003194183" evidence="7">
    <location>
        <begin position="18"/>
        <end position="702"/>
    </location>
</feature>
<evidence type="ECO:0000256" key="7">
    <source>
        <dbReference type="SAM" id="SignalP"/>
    </source>
</evidence>
<evidence type="ECO:0000256" key="1">
    <source>
        <dbReference type="ARBA" id="ARBA00022670"/>
    </source>
</evidence>
<dbReference type="Pfam" id="PF00431">
    <property type="entry name" value="CUB"/>
    <property type="match status" value="2"/>
</dbReference>
<dbReference type="InterPro" id="IPR009003">
    <property type="entry name" value="Peptidase_S1_PA"/>
</dbReference>
<dbReference type="PROSITE" id="PS50240">
    <property type="entry name" value="TRYPSIN_DOM"/>
    <property type="match status" value="1"/>
</dbReference>
<evidence type="ECO:0000259" key="9">
    <source>
        <dbReference type="PROSITE" id="PS50240"/>
    </source>
</evidence>
<dbReference type="InterPro" id="IPR001254">
    <property type="entry name" value="Trypsin_dom"/>
</dbReference>
<dbReference type="Gene3D" id="2.60.120.290">
    <property type="entry name" value="Spermadhesin, CUB domain"/>
    <property type="match status" value="2"/>
</dbReference>
<evidence type="ECO:0000259" key="8">
    <source>
        <dbReference type="PROSITE" id="PS01180"/>
    </source>
</evidence>
<keyword evidence="1" id="KW-0645">Protease</keyword>
<keyword evidence="3" id="KW-0720">Serine protease</keyword>
<evidence type="ECO:0000256" key="3">
    <source>
        <dbReference type="ARBA" id="ARBA00022825"/>
    </source>
</evidence>
<dbReference type="PANTHER" id="PTHR24252">
    <property type="entry name" value="ACROSIN-RELATED"/>
    <property type="match status" value="1"/>
</dbReference>
<feature type="domain" description="CUB" evidence="8">
    <location>
        <begin position="379"/>
        <end position="492"/>
    </location>
</feature>
<evidence type="ECO:0000256" key="2">
    <source>
        <dbReference type="ARBA" id="ARBA00022801"/>
    </source>
</evidence>
<accession>E4YU48</accession>
<evidence type="ECO:0000256" key="4">
    <source>
        <dbReference type="ARBA" id="ARBA00023157"/>
    </source>
</evidence>
<dbReference type="Gene3D" id="2.40.10.10">
    <property type="entry name" value="Trypsin-like serine proteases"/>
    <property type="match status" value="1"/>
</dbReference>
<dbReference type="PRINTS" id="PR00722">
    <property type="entry name" value="CHYMOTRYPSIN"/>
</dbReference>
<feature type="compositionally biased region" description="Basic residues" evidence="6">
    <location>
        <begin position="671"/>
        <end position="680"/>
    </location>
</feature>
<dbReference type="SUPFAM" id="SSF49854">
    <property type="entry name" value="Spermadhesin, CUB domain"/>
    <property type="match status" value="2"/>
</dbReference>
<dbReference type="InterPro" id="IPR033116">
    <property type="entry name" value="TRYPSIN_SER"/>
</dbReference>
<dbReference type="EMBL" id="FN655390">
    <property type="protein sequence ID" value="CBY38987.1"/>
    <property type="molecule type" value="Genomic_DNA"/>
</dbReference>
<dbReference type="PANTHER" id="PTHR24252:SF7">
    <property type="entry name" value="HYALIN"/>
    <property type="match status" value="1"/>
</dbReference>
<evidence type="ECO:0000256" key="5">
    <source>
        <dbReference type="PROSITE-ProRule" id="PRU00059"/>
    </source>
</evidence>
<keyword evidence="2" id="KW-0378">Hydrolase</keyword>
<protein>
    <submittedName>
        <fullName evidence="10">Uncharacterized protein</fullName>
    </submittedName>
</protein>
<dbReference type="FunFam" id="2.40.10.10:FF:000003">
    <property type="entry name" value="Transmembrane serine protease 3"/>
    <property type="match status" value="1"/>
</dbReference>
<dbReference type="SUPFAM" id="SSF50494">
    <property type="entry name" value="Trypsin-like serine proteases"/>
    <property type="match status" value="1"/>
</dbReference>
<dbReference type="Pfam" id="PF00089">
    <property type="entry name" value="Trypsin"/>
    <property type="match status" value="1"/>
</dbReference>
<dbReference type="MEROPS" id="S01.078"/>
<name>E4YU48_OIKDI</name>
<feature type="compositionally biased region" description="Polar residues" evidence="6">
    <location>
        <begin position="660"/>
        <end position="670"/>
    </location>
</feature>
<feature type="signal peptide" evidence="7">
    <location>
        <begin position="1"/>
        <end position="17"/>
    </location>
</feature>
<dbReference type="CDD" id="cd00190">
    <property type="entry name" value="Tryp_SPc"/>
    <property type="match status" value="1"/>
</dbReference>
<dbReference type="AlphaFoldDB" id="E4YU48"/>
<feature type="domain" description="CUB" evidence="8">
    <location>
        <begin position="509"/>
        <end position="638"/>
    </location>
</feature>
<evidence type="ECO:0000256" key="6">
    <source>
        <dbReference type="SAM" id="MobiDB-lite"/>
    </source>
</evidence>
<dbReference type="PROSITE" id="PS00135">
    <property type="entry name" value="TRYPSIN_SER"/>
    <property type="match status" value="1"/>
</dbReference>
<dbReference type="SMART" id="SM00020">
    <property type="entry name" value="Tryp_SPc"/>
    <property type="match status" value="1"/>
</dbReference>
<dbReference type="GO" id="GO:0004252">
    <property type="term" value="F:serine-type endopeptidase activity"/>
    <property type="evidence" value="ECO:0007669"/>
    <property type="project" value="InterPro"/>
</dbReference>
<dbReference type="PROSITE" id="PS01180">
    <property type="entry name" value="CUB"/>
    <property type="match status" value="2"/>
</dbReference>
<dbReference type="Proteomes" id="UP000011014">
    <property type="component" value="Unassembled WGS sequence"/>
</dbReference>
<gene>
    <name evidence="10" type="ORF">GSOID_T00019525001</name>
</gene>
<dbReference type="InterPro" id="IPR001314">
    <property type="entry name" value="Peptidase_S1A"/>
</dbReference>
<reference evidence="10" key="1">
    <citation type="journal article" date="2010" name="Science">
        <title>Plasticity of animal genome architecture unmasked by rapid evolution of a pelagic tunicate.</title>
        <authorList>
            <person name="Denoeud F."/>
            <person name="Henriet S."/>
            <person name="Mungpakdee S."/>
            <person name="Aury J.M."/>
            <person name="Da Silva C."/>
            <person name="Brinkmann H."/>
            <person name="Mikhaleva J."/>
            <person name="Olsen L.C."/>
            <person name="Jubin C."/>
            <person name="Canestro C."/>
            <person name="Bouquet J.M."/>
            <person name="Danks G."/>
            <person name="Poulain J."/>
            <person name="Campsteijn C."/>
            <person name="Adamski M."/>
            <person name="Cross I."/>
            <person name="Yadetie F."/>
            <person name="Muffato M."/>
            <person name="Louis A."/>
            <person name="Butcher S."/>
            <person name="Tsagkogeorga G."/>
            <person name="Konrad A."/>
            <person name="Singh S."/>
            <person name="Jensen M.F."/>
            <person name="Cong E.H."/>
            <person name="Eikeseth-Otteraa H."/>
            <person name="Noel B."/>
            <person name="Anthouard V."/>
            <person name="Porcel B.M."/>
            <person name="Kachouri-Lafond R."/>
            <person name="Nishino A."/>
            <person name="Ugolini M."/>
            <person name="Chourrout P."/>
            <person name="Nishida H."/>
            <person name="Aasland R."/>
            <person name="Huzurbazar S."/>
            <person name="Westhof E."/>
            <person name="Delsuc F."/>
            <person name="Lehrach H."/>
            <person name="Reinhardt R."/>
            <person name="Weissenbach J."/>
            <person name="Roy S.W."/>
            <person name="Artiguenave F."/>
            <person name="Postlethwait J.H."/>
            <person name="Manak J.R."/>
            <person name="Thompson E.M."/>
            <person name="Jaillon O."/>
            <person name="Du Pasquier L."/>
            <person name="Boudinot P."/>
            <person name="Liberles D.A."/>
            <person name="Volff J.N."/>
            <person name="Philippe H."/>
            <person name="Lenhard B."/>
            <person name="Roest Crollius H."/>
            <person name="Wincker P."/>
            <person name="Chourrout D."/>
        </authorList>
    </citation>
    <scope>NUCLEOTIDE SEQUENCE [LARGE SCALE GENOMIC DNA]</scope>
</reference>
<feature type="region of interest" description="Disordered" evidence="6">
    <location>
        <begin position="660"/>
        <end position="680"/>
    </location>
</feature>